<dbReference type="SMART" id="SM00360">
    <property type="entry name" value="RRM"/>
    <property type="match status" value="1"/>
</dbReference>
<evidence type="ECO:0000256" key="2">
    <source>
        <dbReference type="ARBA" id="ARBA00022884"/>
    </source>
</evidence>
<feature type="region of interest" description="Disordered" evidence="5">
    <location>
        <begin position="1"/>
        <end position="27"/>
    </location>
</feature>
<evidence type="ECO:0000313" key="8">
    <source>
        <dbReference type="Proteomes" id="UP001244341"/>
    </source>
</evidence>
<evidence type="ECO:0000256" key="3">
    <source>
        <dbReference type="ARBA" id="ARBA00023242"/>
    </source>
</evidence>
<dbReference type="SUPFAM" id="SSF54928">
    <property type="entry name" value="RNA-binding domain, RBD"/>
    <property type="match status" value="1"/>
</dbReference>
<dbReference type="PANTHER" id="PTHR46754">
    <property type="entry name" value="MKI67 FHA DOMAIN-INTERACTING NUCLEOLAR PHOSPHOPROTEIN"/>
    <property type="match status" value="1"/>
</dbReference>
<keyword evidence="3" id="KW-0539">Nucleus</keyword>
<dbReference type="PROSITE" id="PS50102">
    <property type="entry name" value="RRM"/>
    <property type="match status" value="1"/>
</dbReference>
<dbReference type="Pfam" id="PF00076">
    <property type="entry name" value="RRM_1"/>
    <property type="match status" value="1"/>
</dbReference>
<keyword evidence="2 4" id="KW-0694">RNA-binding</keyword>
<reference evidence="7 8" key="1">
    <citation type="submission" date="2023-05" db="EMBL/GenBank/DDBJ databases">
        <title>A 100% complete, gapless, phased diploid assembly of the Scenedesmus obliquus UTEX 3031 genome.</title>
        <authorList>
            <person name="Biondi T.C."/>
            <person name="Hanschen E.R."/>
            <person name="Kwon T."/>
            <person name="Eng W."/>
            <person name="Kruse C.P.S."/>
            <person name="Koehler S.I."/>
            <person name="Kunde Y."/>
            <person name="Gleasner C.D."/>
            <person name="You Mak K.T."/>
            <person name="Polle J."/>
            <person name="Hovde B.T."/>
            <person name="Starkenburg S.R."/>
        </authorList>
    </citation>
    <scope>NUCLEOTIDE SEQUENCE [LARGE SCALE GENOMIC DNA]</scope>
    <source>
        <strain evidence="7 8">DOE0152z</strain>
    </source>
</reference>
<protein>
    <recommendedName>
        <fullName evidence="6">RRM domain-containing protein</fullName>
    </recommendedName>
</protein>
<dbReference type="Gene3D" id="3.30.70.330">
    <property type="match status" value="1"/>
</dbReference>
<sequence length="194" mass="21872">MVKRKKSEASAAAAADDDAPGPSGQQHVAADPLTAVVYIGHLPHGFYEDELLGFFSQFGKLVRVRLSRSKKTAKPKHYAFLEFQHADVAQIAAETMDGYFMFKQKLSCRVLKQSEVHPQLFKGANRKFKKVPWKKIEAERVNKDRTPEEAAARTAALIRKDKARAKRIAAAGIEYEYEPLEAQRPRKAQKTTFN</sequence>
<proteinExistence type="predicted"/>
<feature type="domain" description="RRM" evidence="6">
    <location>
        <begin position="35"/>
        <end position="113"/>
    </location>
</feature>
<evidence type="ECO:0000259" key="6">
    <source>
        <dbReference type="PROSITE" id="PS50102"/>
    </source>
</evidence>
<accession>A0ABY8UQ09</accession>
<evidence type="ECO:0000256" key="1">
    <source>
        <dbReference type="ARBA" id="ARBA00004604"/>
    </source>
</evidence>
<evidence type="ECO:0000256" key="4">
    <source>
        <dbReference type="PROSITE-ProRule" id="PRU00176"/>
    </source>
</evidence>
<dbReference type="InterPro" id="IPR012677">
    <property type="entry name" value="Nucleotide-bd_a/b_plait_sf"/>
</dbReference>
<feature type="compositionally biased region" description="Low complexity" evidence="5">
    <location>
        <begin position="9"/>
        <end position="24"/>
    </location>
</feature>
<name>A0ABY8UQ09_TETOB</name>
<dbReference type="InterPro" id="IPR035979">
    <property type="entry name" value="RBD_domain_sf"/>
</dbReference>
<dbReference type="Proteomes" id="UP001244341">
    <property type="component" value="Chromosome 15b"/>
</dbReference>
<dbReference type="EMBL" id="CP126222">
    <property type="protein sequence ID" value="WIA23210.1"/>
    <property type="molecule type" value="Genomic_DNA"/>
</dbReference>
<dbReference type="CDD" id="cd12307">
    <property type="entry name" value="RRM_NIFK_like"/>
    <property type="match status" value="1"/>
</dbReference>
<keyword evidence="8" id="KW-1185">Reference proteome</keyword>
<evidence type="ECO:0000313" key="7">
    <source>
        <dbReference type="EMBL" id="WIA23210.1"/>
    </source>
</evidence>
<gene>
    <name evidence="7" type="ORF">OEZ85_001532</name>
</gene>
<evidence type="ECO:0000256" key="5">
    <source>
        <dbReference type="SAM" id="MobiDB-lite"/>
    </source>
</evidence>
<organism evidence="7 8">
    <name type="scientific">Tetradesmus obliquus</name>
    <name type="common">Green alga</name>
    <name type="synonym">Acutodesmus obliquus</name>
    <dbReference type="NCBI Taxonomy" id="3088"/>
    <lineage>
        <taxon>Eukaryota</taxon>
        <taxon>Viridiplantae</taxon>
        <taxon>Chlorophyta</taxon>
        <taxon>core chlorophytes</taxon>
        <taxon>Chlorophyceae</taxon>
        <taxon>CS clade</taxon>
        <taxon>Sphaeropleales</taxon>
        <taxon>Scenedesmaceae</taxon>
        <taxon>Tetradesmus</taxon>
    </lineage>
</organism>
<dbReference type="InterPro" id="IPR000504">
    <property type="entry name" value="RRM_dom"/>
</dbReference>
<comment type="subcellular location">
    <subcellularLocation>
        <location evidence="1">Nucleus</location>
        <location evidence="1">Nucleolus</location>
    </subcellularLocation>
</comment>